<dbReference type="InterPro" id="IPR009057">
    <property type="entry name" value="Homeodomain-like_sf"/>
</dbReference>
<dbReference type="PROSITE" id="PS01124">
    <property type="entry name" value="HTH_ARAC_FAMILY_2"/>
    <property type="match status" value="1"/>
</dbReference>
<evidence type="ECO:0000256" key="2">
    <source>
        <dbReference type="ARBA" id="ARBA00023125"/>
    </source>
</evidence>
<reference evidence="5 6" key="1">
    <citation type="submission" date="2019-08" db="EMBL/GenBank/DDBJ databases">
        <title>Whole genome sequencing of chitin degrading bacteria Chitinophaga pinensis YS16.</title>
        <authorList>
            <person name="Singh R.P."/>
            <person name="Manchanda G."/>
            <person name="Maurya I.K."/>
            <person name="Joshi N.K."/>
            <person name="Srivastava A.K."/>
        </authorList>
    </citation>
    <scope>NUCLEOTIDE SEQUENCE [LARGE SCALE GENOMIC DNA]</scope>
    <source>
        <strain evidence="5 6">YS-16</strain>
    </source>
</reference>
<dbReference type="SUPFAM" id="SSF46689">
    <property type="entry name" value="Homeodomain-like"/>
    <property type="match status" value="1"/>
</dbReference>
<dbReference type="Pfam" id="PF12833">
    <property type="entry name" value="HTH_18"/>
    <property type="match status" value="1"/>
</dbReference>
<dbReference type="PANTHER" id="PTHR43280:SF32">
    <property type="entry name" value="TRANSCRIPTIONAL REGULATORY PROTEIN"/>
    <property type="match status" value="1"/>
</dbReference>
<evidence type="ECO:0000259" key="4">
    <source>
        <dbReference type="PROSITE" id="PS01124"/>
    </source>
</evidence>
<comment type="caution">
    <text evidence="5">The sequence shown here is derived from an EMBL/GenBank/DDBJ whole genome shotgun (WGS) entry which is preliminary data.</text>
</comment>
<gene>
    <name evidence="5" type="ORF">FEF09_21655</name>
</gene>
<keyword evidence="2" id="KW-0238">DNA-binding</keyword>
<protein>
    <submittedName>
        <fullName evidence="5">Helix-turn-helix domain-containing protein</fullName>
    </submittedName>
</protein>
<organism evidence="5 6">
    <name type="scientific">Chitinophaga pinensis</name>
    <dbReference type="NCBI Taxonomy" id="79329"/>
    <lineage>
        <taxon>Bacteria</taxon>
        <taxon>Pseudomonadati</taxon>
        <taxon>Bacteroidota</taxon>
        <taxon>Chitinophagia</taxon>
        <taxon>Chitinophagales</taxon>
        <taxon>Chitinophagaceae</taxon>
        <taxon>Chitinophaga</taxon>
    </lineage>
</organism>
<name>A0A5C6LPU1_9BACT</name>
<keyword evidence="6" id="KW-1185">Reference proteome</keyword>
<dbReference type="PANTHER" id="PTHR43280">
    <property type="entry name" value="ARAC-FAMILY TRANSCRIPTIONAL REGULATOR"/>
    <property type="match status" value="1"/>
</dbReference>
<evidence type="ECO:0000256" key="1">
    <source>
        <dbReference type="ARBA" id="ARBA00023015"/>
    </source>
</evidence>
<dbReference type="SUPFAM" id="SSF51215">
    <property type="entry name" value="Regulatory protein AraC"/>
    <property type="match status" value="1"/>
</dbReference>
<accession>A0A5C6LPU1</accession>
<keyword evidence="3" id="KW-0804">Transcription</keyword>
<dbReference type="Proteomes" id="UP000318815">
    <property type="component" value="Unassembled WGS sequence"/>
</dbReference>
<dbReference type="InterPro" id="IPR018060">
    <property type="entry name" value="HTH_AraC"/>
</dbReference>
<evidence type="ECO:0000313" key="6">
    <source>
        <dbReference type="Proteomes" id="UP000318815"/>
    </source>
</evidence>
<dbReference type="GO" id="GO:0043565">
    <property type="term" value="F:sequence-specific DNA binding"/>
    <property type="evidence" value="ECO:0007669"/>
    <property type="project" value="InterPro"/>
</dbReference>
<sequence>MSSGTIKHYFMTNDAFLTSLTITKFEQNTTAASHPVRAAGQTMGFEIIWVEKGAGYCQIDQKRYAISNNVLICVQPGQKWKLHPTAPCQGLQIFLSDVDPGNNMNGWEMTWMGNLVHLLAVCPVMEAEEPFAHNFRTVMAQISREYDNQQTSSMPIIQRYLDIILLYVSRQLGSFRTTHLSGKSKLVREFSMLVDSKFRDLKLVTQYASRLRISPNYLNEAVKSILGYPASHYIRNRIILEAKRKAIYSNESMKEIAYSLGFDNTAHFSKYFKNSSGMCFSTFKKEGNNIFEPA</sequence>
<dbReference type="Gene3D" id="1.10.10.60">
    <property type="entry name" value="Homeodomain-like"/>
    <property type="match status" value="1"/>
</dbReference>
<dbReference type="OrthoDB" id="643086at2"/>
<dbReference type="SMART" id="SM00342">
    <property type="entry name" value="HTH_ARAC"/>
    <property type="match status" value="1"/>
</dbReference>
<dbReference type="AlphaFoldDB" id="A0A5C6LPU1"/>
<proteinExistence type="predicted"/>
<feature type="domain" description="HTH araC/xylS-type" evidence="4">
    <location>
        <begin position="188"/>
        <end position="286"/>
    </location>
</feature>
<evidence type="ECO:0000256" key="3">
    <source>
        <dbReference type="ARBA" id="ARBA00023163"/>
    </source>
</evidence>
<evidence type="ECO:0000313" key="5">
    <source>
        <dbReference type="EMBL" id="TWV97458.1"/>
    </source>
</evidence>
<dbReference type="GO" id="GO:0003700">
    <property type="term" value="F:DNA-binding transcription factor activity"/>
    <property type="evidence" value="ECO:0007669"/>
    <property type="project" value="InterPro"/>
</dbReference>
<dbReference type="InterPro" id="IPR037923">
    <property type="entry name" value="HTH-like"/>
</dbReference>
<keyword evidence="1" id="KW-0805">Transcription regulation</keyword>
<dbReference type="EMBL" id="VOHS01000028">
    <property type="protein sequence ID" value="TWV97458.1"/>
    <property type="molecule type" value="Genomic_DNA"/>
</dbReference>